<proteinExistence type="predicted"/>
<reference evidence="1 2" key="1">
    <citation type="submission" date="2024-06" db="EMBL/GenBank/DDBJ databases">
        <title>The Natural Products Discovery Center: Release of the First 8490 Sequenced Strains for Exploring Actinobacteria Biosynthetic Diversity.</title>
        <authorList>
            <person name="Kalkreuter E."/>
            <person name="Kautsar S.A."/>
            <person name="Yang D."/>
            <person name="Bader C.D."/>
            <person name="Teijaro C.N."/>
            <person name="Fluegel L."/>
            <person name="Davis C.M."/>
            <person name="Simpson J.R."/>
            <person name="Lauterbach L."/>
            <person name="Steele A.D."/>
            <person name="Gui C."/>
            <person name="Meng S."/>
            <person name="Li G."/>
            <person name="Viehrig K."/>
            <person name="Ye F."/>
            <person name="Su P."/>
            <person name="Kiefer A.F."/>
            <person name="Nichols A."/>
            <person name="Cepeda A.J."/>
            <person name="Yan W."/>
            <person name="Fan B."/>
            <person name="Jiang Y."/>
            <person name="Adhikari A."/>
            <person name="Zheng C.-J."/>
            <person name="Schuster L."/>
            <person name="Cowan T.M."/>
            <person name="Smanski M.J."/>
            <person name="Chevrette M.G."/>
            <person name="De Carvalho L.P.S."/>
            <person name="Shen B."/>
        </authorList>
    </citation>
    <scope>NUCLEOTIDE SEQUENCE [LARGE SCALE GENOMIC DNA]</scope>
    <source>
        <strain evidence="1 2">NPDC048946</strain>
    </source>
</reference>
<name>A0ABV3DGB5_9ACTN</name>
<dbReference type="InterPro" id="IPR015057">
    <property type="entry name" value="Rv2632c-like"/>
</dbReference>
<dbReference type="SUPFAM" id="SSF143212">
    <property type="entry name" value="Rv2632c-like"/>
    <property type="match status" value="1"/>
</dbReference>
<gene>
    <name evidence="1" type="ORF">AB0C36_14980</name>
</gene>
<dbReference type="Gene3D" id="3.30.160.240">
    <property type="entry name" value="Rv1738"/>
    <property type="match status" value="1"/>
</dbReference>
<evidence type="ECO:0000313" key="1">
    <source>
        <dbReference type="EMBL" id="MEU8134807.1"/>
    </source>
</evidence>
<evidence type="ECO:0000313" key="2">
    <source>
        <dbReference type="Proteomes" id="UP001551482"/>
    </source>
</evidence>
<sequence>MKHWTVDIYLTEKTGVDEFDGGISVRTHAEARLDTGSGDALRAWGNARKHPADRDVPQIGDELAAARALSDLAHRMLHAAAADIEAATGQFASPRV</sequence>
<dbReference type="EMBL" id="JBEZFP010000032">
    <property type="protein sequence ID" value="MEU8134807.1"/>
    <property type="molecule type" value="Genomic_DNA"/>
</dbReference>
<organism evidence="1 2">
    <name type="scientific">Streptodolium elevatio</name>
    <dbReference type="NCBI Taxonomy" id="3157996"/>
    <lineage>
        <taxon>Bacteria</taxon>
        <taxon>Bacillati</taxon>
        <taxon>Actinomycetota</taxon>
        <taxon>Actinomycetes</taxon>
        <taxon>Kitasatosporales</taxon>
        <taxon>Streptomycetaceae</taxon>
        <taxon>Streptodolium</taxon>
    </lineage>
</organism>
<dbReference type="Proteomes" id="UP001551482">
    <property type="component" value="Unassembled WGS sequence"/>
</dbReference>
<accession>A0ABV3DGB5</accession>
<comment type="caution">
    <text evidence="1">The sequence shown here is derived from an EMBL/GenBank/DDBJ whole genome shotgun (WGS) entry which is preliminary data.</text>
</comment>
<dbReference type="InterPro" id="IPR038070">
    <property type="entry name" value="Rv2632c-like_sf"/>
</dbReference>
<dbReference type="Pfam" id="PF08962">
    <property type="entry name" value="Rv2632c-like"/>
    <property type="match status" value="1"/>
</dbReference>
<protein>
    <submittedName>
        <fullName evidence="1">DUF1876 domain-containing protein</fullName>
    </submittedName>
</protein>
<dbReference type="RefSeq" id="WP_358353767.1">
    <property type="nucleotide sequence ID" value="NZ_JBEZFP010000032.1"/>
</dbReference>
<keyword evidence="2" id="KW-1185">Reference proteome</keyword>